<dbReference type="PANTHER" id="PTHR45984:SF3">
    <property type="entry name" value="SPERM-ASSOCIATED ANTIGEN 1"/>
    <property type="match status" value="1"/>
</dbReference>
<gene>
    <name evidence="5" type="ORF">I79_014475</name>
</gene>
<keyword evidence="2" id="KW-0963">Cytoplasm</keyword>
<evidence type="ECO:0000313" key="6">
    <source>
        <dbReference type="Proteomes" id="UP000001075"/>
    </source>
</evidence>
<dbReference type="STRING" id="10029.G3HU69"/>
<name>G3HU69_CRIGR</name>
<dbReference type="InParanoid" id="G3HU69"/>
<dbReference type="Proteomes" id="UP000001075">
    <property type="component" value="Unassembled WGS sequence"/>
</dbReference>
<comment type="subcellular location">
    <subcellularLocation>
        <location evidence="1">Cytoplasm</location>
    </subcellularLocation>
</comment>
<dbReference type="PANTHER" id="PTHR45984">
    <property type="entry name" value="RNA (RNA) POLYMERASE II ASSOCIATED PROTEIN HOMOLOG"/>
    <property type="match status" value="1"/>
</dbReference>
<evidence type="ECO:0000256" key="4">
    <source>
        <dbReference type="ARBA" id="ARBA00022803"/>
    </source>
</evidence>
<dbReference type="EMBL" id="JH000727">
    <property type="protein sequence ID" value="EGW05834.1"/>
    <property type="molecule type" value="Genomic_DNA"/>
</dbReference>
<protein>
    <submittedName>
        <fullName evidence="5">Sperm-associated antigen 1</fullName>
    </submittedName>
</protein>
<evidence type="ECO:0000256" key="1">
    <source>
        <dbReference type="ARBA" id="ARBA00004496"/>
    </source>
</evidence>
<dbReference type="AlphaFoldDB" id="G3HU69"/>
<evidence type="ECO:0000313" key="5">
    <source>
        <dbReference type="EMBL" id="EGW05834.1"/>
    </source>
</evidence>
<evidence type="ECO:0000256" key="3">
    <source>
        <dbReference type="ARBA" id="ARBA00022737"/>
    </source>
</evidence>
<accession>G3HU69</accession>
<dbReference type="GO" id="GO:0005829">
    <property type="term" value="C:cytosol"/>
    <property type="evidence" value="ECO:0007669"/>
    <property type="project" value="TreeGrafter"/>
</dbReference>
<keyword evidence="4" id="KW-0802">TPR repeat</keyword>
<dbReference type="InterPro" id="IPR051982">
    <property type="entry name" value="CiliaryAsmbly_MitoImport"/>
</dbReference>
<sequence>MAAKDCPSLWSFGTTKTFKIPVEHLDFKYIEKCSDVKHLEKILCVLRSGEEGYYPELTEFCEKRLMGLAPGSRALRKDKPAATASSFTAEEWEKIDSDLKVE</sequence>
<dbReference type="eggNOG" id="KOG1124">
    <property type="taxonomic scope" value="Eukaryota"/>
</dbReference>
<reference evidence="6" key="1">
    <citation type="journal article" date="2011" name="Nat. Biotechnol.">
        <title>The genomic sequence of the Chinese hamster ovary (CHO)-K1 cell line.</title>
        <authorList>
            <person name="Xu X."/>
            <person name="Nagarajan H."/>
            <person name="Lewis N.E."/>
            <person name="Pan S."/>
            <person name="Cai Z."/>
            <person name="Liu X."/>
            <person name="Chen W."/>
            <person name="Xie M."/>
            <person name="Wang W."/>
            <person name="Hammond S."/>
            <person name="Andersen M.R."/>
            <person name="Neff N."/>
            <person name="Passarelli B."/>
            <person name="Koh W."/>
            <person name="Fan H.C."/>
            <person name="Wang J."/>
            <person name="Gui Y."/>
            <person name="Lee K.H."/>
            <person name="Betenbaugh M.J."/>
            <person name="Quake S.R."/>
            <person name="Famili I."/>
            <person name="Palsson B.O."/>
            <person name="Wang J."/>
        </authorList>
    </citation>
    <scope>NUCLEOTIDE SEQUENCE [LARGE SCALE GENOMIC DNA]</scope>
    <source>
        <strain evidence="6">CHO K1 cell line</strain>
    </source>
</reference>
<keyword evidence="3" id="KW-0677">Repeat</keyword>
<dbReference type="PaxDb" id="10029-XP_007621507.1"/>
<proteinExistence type="predicted"/>
<evidence type="ECO:0000256" key="2">
    <source>
        <dbReference type="ARBA" id="ARBA00022490"/>
    </source>
</evidence>
<organism evidence="5 6">
    <name type="scientific">Cricetulus griseus</name>
    <name type="common">Chinese hamster</name>
    <name type="synonym">Cricetulus barabensis griseus</name>
    <dbReference type="NCBI Taxonomy" id="10029"/>
    <lineage>
        <taxon>Eukaryota</taxon>
        <taxon>Metazoa</taxon>
        <taxon>Chordata</taxon>
        <taxon>Craniata</taxon>
        <taxon>Vertebrata</taxon>
        <taxon>Euteleostomi</taxon>
        <taxon>Mammalia</taxon>
        <taxon>Eutheria</taxon>
        <taxon>Euarchontoglires</taxon>
        <taxon>Glires</taxon>
        <taxon>Rodentia</taxon>
        <taxon>Myomorpha</taxon>
        <taxon>Muroidea</taxon>
        <taxon>Cricetidae</taxon>
        <taxon>Cricetinae</taxon>
        <taxon>Cricetulus</taxon>
    </lineage>
</organism>